<evidence type="ECO:0000313" key="6">
    <source>
        <dbReference type="Proteomes" id="UP000015105"/>
    </source>
</evidence>
<sequence>NQPSSSSRRTPQGPRSQKPKQSKLHTQALPHRSSRGHGHGILPPCRGGVSGCRRSLLEPAARGRPRHRAPWATRGRVQALRRLRRRRNGRRQGALLLVLRGRAGAGEEAPHAVAQRRARVLVHRLRRGPGAGPVPGQGLRREPHPQRLRVEQSREPAVPGGAGGRGVLLHQQDGGPGPPRRPRDGAGLVHLPPQLARQVPGVQGPRLLHRRRELRRALRPAARRSHLRGEQSGGQRQHHQPQRLHDWQRGAERRDGPAGHGGVRVEPRHHLRRAALGGDAGVRLLQGGGRRRQAREGLLVGRPRLHGRLRRHRHLQHLHADVPLPLRRLRLRRAALVQARHRAPPLLPARTTSYSLSLSDISGSAYTVCEKENKCLVVAVVRTQEAWHMMRRAPAGYDPCTEAYVTRYFNRQDVQRALHANRTGLKYPYSPCSAVISKWNDSPATVLPVLKKLMAAGLRVWVYSGDTDGRVPVTSTRYSVNAMKLRARARSGWRAWFYRQQVAGWAVEYEEGLTLVTVRGAGHQVPLFAPDRSLAMLYHFLRGQPLPAAAPR</sequence>
<dbReference type="AlphaFoldDB" id="A0A453CH08"/>
<protein>
    <recommendedName>
        <fullName evidence="7">Carboxypeptidase</fullName>
    </recommendedName>
</protein>
<dbReference type="Pfam" id="PF00450">
    <property type="entry name" value="Peptidase_S10"/>
    <property type="match status" value="1"/>
</dbReference>
<reference evidence="5" key="4">
    <citation type="submission" date="2019-03" db="UniProtKB">
        <authorList>
            <consortium name="EnsemblPlants"/>
        </authorList>
    </citation>
    <scope>IDENTIFICATION</scope>
</reference>
<dbReference type="Gramene" id="AET2Gv20841400.3">
    <property type="protein sequence ID" value="AET2Gv20841400.3"/>
    <property type="gene ID" value="AET2Gv20841400"/>
</dbReference>
<feature type="compositionally biased region" description="Polar residues" evidence="4">
    <location>
        <begin position="1"/>
        <end position="15"/>
    </location>
</feature>
<evidence type="ECO:0008006" key="7">
    <source>
        <dbReference type="Google" id="ProtNLM"/>
    </source>
</evidence>
<evidence type="ECO:0000256" key="1">
    <source>
        <dbReference type="ARBA" id="ARBA00009431"/>
    </source>
</evidence>
<feature type="compositionally biased region" description="Basic residues" evidence="4">
    <location>
        <begin position="207"/>
        <end position="226"/>
    </location>
</feature>
<keyword evidence="6" id="KW-1185">Reference proteome</keyword>
<feature type="compositionally biased region" description="Basic and acidic residues" evidence="4">
    <location>
        <begin position="139"/>
        <end position="154"/>
    </location>
</feature>
<dbReference type="EnsemblPlants" id="AET2Gv20841400.3">
    <property type="protein sequence ID" value="AET2Gv20841400.3"/>
    <property type="gene ID" value="AET2Gv20841400"/>
</dbReference>
<dbReference type="PROSITE" id="PS00560">
    <property type="entry name" value="CARBOXYPEPT_SER_HIS"/>
    <property type="match status" value="1"/>
</dbReference>
<dbReference type="PANTHER" id="PTHR11802">
    <property type="entry name" value="SERINE PROTEASE FAMILY S10 SERINE CARBOXYPEPTIDASE"/>
    <property type="match status" value="1"/>
</dbReference>
<dbReference type="InterPro" id="IPR033124">
    <property type="entry name" value="Ser_caboxypep_his_AS"/>
</dbReference>
<dbReference type="FunFam" id="3.40.50.11320:FF:000006">
    <property type="entry name" value="Carboxypeptidase"/>
    <property type="match status" value="1"/>
</dbReference>
<name>A0A453CH08_AEGTS</name>
<dbReference type="InterPro" id="IPR029058">
    <property type="entry name" value="AB_hydrolase_fold"/>
</dbReference>
<dbReference type="STRING" id="200361.A0A453CH08"/>
<evidence type="ECO:0000256" key="4">
    <source>
        <dbReference type="SAM" id="MobiDB-lite"/>
    </source>
</evidence>
<dbReference type="InterPro" id="IPR001563">
    <property type="entry name" value="Peptidase_S10"/>
</dbReference>
<reference evidence="5" key="5">
    <citation type="journal article" date="2021" name="G3 (Bethesda)">
        <title>Aegilops tauschii genome assembly Aet v5.0 features greater sequence contiguity and improved annotation.</title>
        <authorList>
            <person name="Wang L."/>
            <person name="Zhu T."/>
            <person name="Rodriguez J.C."/>
            <person name="Deal K.R."/>
            <person name="Dubcovsky J."/>
            <person name="McGuire P.E."/>
            <person name="Lux T."/>
            <person name="Spannagl M."/>
            <person name="Mayer K.F.X."/>
            <person name="Baldrich P."/>
            <person name="Meyers B.C."/>
            <person name="Huo N."/>
            <person name="Gu Y.Q."/>
            <person name="Zhou H."/>
            <person name="Devos K.M."/>
            <person name="Bennetzen J.L."/>
            <person name="Unver T."/>
            <person name="Budak H."/>
            <person name="Gulick P.J."/>
            <person name="Galiba G."/>
            <person name="Kalapos B."/>
            <person name="Nelson D.R."/>
            <person name="Li P."/>
            <person name="You F.M."/>
            <person name="Luo M.C."/>
            <person name="Dvorak J."/>
        </authorList>
    </citation>
    <scope>NUCLEOTIDE SEQUENCE [LARGE SCALE GENOMIC DNA]</scope>
    <source>
        <strain evidence="5">cv. AL8/78</strain>
    </source>
</reference>
<evidence type="ECO:0000313" key="5">
    <source>
        <dbReference type="EnsemblPlants" id="AET2Gv20841400.3"/>
    </source>
</evidence>
<keyword evidence="3" id="KW-0325">Glycoprotein</keyword>
<feature type="compositionally biased region" description="Basic and acidic residues" evidence="4">
    <location>
        <begin position="243"/>
        <end position="268"/>
    </location>
</feature>
<evidence type="ECO:0000256" key="2">
    <source>
        <dbReference type="ARBA" id="ARBA00023145"/>
    </source>
</evidence>
<organism evidence="5 6">
    <name type="scientific">Aegilops tauschii subsp. strangulata</name>
    <name type="common">Goatgrass</name>
    <dbReference type="NCBI Taxonomy" id="200361"/>
    <lineage>
        <taxon>Eukaryota</taxon>
        <taxon>Viridiplantae</taxon>
        <taxon>Streptophyta</taxon>
        <taxon>Embryophyta</taxon>
        <taxon>Tracheophyta</taxon>
        <taxon>Spermatophyta</taxon>
        <taxon>Magnoliopsida</taxon>
        <taxon>Liliopsida</taxon>
        <taxon>Poales</taxon>
        <taxon>Poaceae</taxon>
        <taxon>BOP clade</taxon>
        <taxon>Pooideae</taxon>
        <taxon>Triticodae</taxon>
        <taxon>Triticeae</taxon>
        <taxon>Triticinae</taxon>
        <taxon>Aegilops</taxon>
    </lineage>
</organism>
<feature type="region of interest" description="Disordered" evidence="4">
    <location>
        <begin position="1"/>
        <end position="47"/>
    </location>
</feature>
<dbReference type="PANTHER" id="PTHR11802:SF280">
    <property type="entry name" value="SERINE CARBOXYPEPTIDASE-LIKE 35"/>
    <property type="match status" value="1"/>
</dbReference>
<dbReference type="GO" id="GO:0004185">
    <property type="term" value="F:serine-type carboxypeptidase activity"/>
    <property type="evidence" value="ECO:0007669"/>
    <property type="project" value="InterPro"/>
</dbReference>
<dbReference type="SUPFAM" id="SSF53474">
    <property type="entry name" value="alpha/beta-Hydrolases"/>
    <property type="match status" value="1"/>
</dbReference>
<accession>A0A453CH08</accession>
<comment type="similarity">
    <text evidence="1">Belongs to the peptidase S10 family.</text>
</comment>
<proteinExistence type="inferred from homology"/>
<dbReference type="GO" id="GO:0005773">
    <property type="term" value="C:vacuole"/>
    <property type="evidence" value="ECO:0007669"/>
    <property type="project" value="TreeGrafter"/>
</dbReference>
<feature type="region of interest" description="Disordered" evidence="4">
    <location>
        <begin position="127"/>
        <end position="269"/>
    </location>
</feature>
<reference evidence="5" key="3">
    <citation type="journal article" date="2017" name="Nature">
        <title>Genome sequence of the progenitor of the wheat D genome Aegilops tauschii.</title>
        <authorList>
            <person name="Luo M.C."/>
            <person name="Gu Y.Q."/>
            <person name="Puiu D."/>
            <person name="Wang H."/>
            <person name="Twardziok S.O."/>
            <person name="Deal K.R."/>
            <person name="Huo N."/>
            <person name="Zhu T."/>
            <person name="Wang L."/>
            <person name="Wang Y."/>
            <person name="McGuire P.E."/>
            <person name="Liu S."/>
            <person name="Long H."/>
            <person name="Ramasamy R.K."/>
            <person name="Rodriguez J.C."/>
            <person name="Van S.L."/>
            <person name="Yuan L."/>
            <person name="Wang Z."/>
            <person name="Xia Z."/>
            <person name="Xiao L."/>
            <person name="Anderson O.D."/>
            <person name="Ouyang S."/>
            <person name="Liang Y."/>
            <person name="Zimin A.V."/>
            <person name="Pertea G."/>
            <person name="Qi P."/>
            <person name="Bennetzen J.L."/>
            <person name="Dai X."/>
            <person name="Dawson M.W."/>
            <person name="Muller H.G."/>
            <person name="Kugler K."/>
            <person name="Rivarola-Duarte L."/>
            <person name="Spannagl M."/>
            <person name="Mayer K.F.X."/>
            <person name="Lu F.H."/>
            <person name="Bevan M.W."/>
            <person name="Leroy P."/>
            <person name="Li P."/>
            <person name="You F.M."/>
            <person name="Sun Q."/>
            <person name="Liu Z."/>
            <person name="Lyons E."/>
            <person name="Wicker T."/>
            <person name="Salzberg S.L."/>
            <person name="Devos K.M."/>
            <person name="Dvorak J."/>
        </authorList>
    </citation>
    <scope>NUCLEOTIDE SEQUENCE [LARGE SCALE GENOMIC DNA]</scope>
    <source>
        <strain evidence="5">cv. AL8/78</strain>
    </source>
</reference>
<reference evidence="6" key="2">
    <citation type="journal article" date="2017" name="Nat. Plants">
        <title>The Aegilops tauschii genome reveals multiple impacts of transposons.</title>
        <authorList>
            <person name="Zhao G."/>
            <person name="Zou C."/>
            <person name="Li K."/>
            <person name="Wang K."/>
            <person name="Li T."/>
            <person name="Gao L."/>
            <person name="Zhang X."/>
            <person name="Wang H."/>
            <person name="Yang Z."/>
            <person name="Liu X."/>
            <person name="Jiang W."/>
            <person name="Mao L."/>
            <person name="Kong X."/>
            <person name="Jiao Y."/>
            <person name="Jia J."/>
        </authorList>
    </citation>
    <scope>NUCLEOTIDE SEQUENCE [LARGE SCALE GENOMIC DNA]</scope>
    <source>
        <strain evidence="6">cv. AL8/78</strain>
    </source>
</reference>
<dbReference type="Gene3D" id="6.10.250.940">
    <property type="match status" value="1"/>
</dbReference>
<dbReference type="Proteomes" id="UP000015105">
    <property type="component" value="Chromosome 2D"/>
</dbReference>
<dbReference type="Gene3D" id="3.40.50.11320">
    <property type="match status" value="1"/>
</dbReference>
<reference evidence="6" key="1">
    <citation type="journal article" date="2014" name="Science">
        <title>Ancient hybridizations among the ancestral genomes of bread wheat.</title>
        <authorList>
            <consortium name="International Wheat Genome Sequencing Consortium,"/>
            <person name="Marcussen T."/>
            <person name="Sandve S.R."/>
            <person name="Heier L."/>
            <person name="Spannagl M."/>
            <person name="Pfeifer M."/>
            <person name="Jakobsen K.S."/>
            <person name="Wulff B.B."/>
            <person name="Steuernagel B."/>
            <person name="Mayer K.F."/>
            <person name="Olsen O.A."/>
        </authorList>
    </citation>
    <scope>NUCLEOTIDE SEQUENCE [LARGE SCALE GENOMIC DNA]</scope>
    <source>
        <strain evidence="6">cv. AL8/78</strain>
    </source>
</reference>
<keyword evidence="2" id="KW-0865">Zymogen</keyword>
<dbReference type="GO" id="GO:0006508">
    <property type="term" value="P:proteolysis"/>
    <property type="evidence" value="ECO:0007669"/>
    <property type="project" value="InterPro"/>
</dbReference>
<evidence type="ECO:0000256" key="3">
    <source>
        <dbReference type="ARBA" id="ARBA00023180"/>
    </source>
</evidence>